<comment type="similarity">
    <text evidence="7">Belongs to the binding-protein-dependent transport system permease family.</text>
</comment>
<feature type="compositionally biased region" description="Basic and acidic residues" evidence="8">
    <location>
        <begin position="71"/>
        <end position="84"/>
    </location>
</feature>
<feature type="compositionally biased region" description="Basic and acidic residues" evidence="8">
    <location>
        <begin position="165"/>
        <end position="178"/>
    </location>
</feature>
<evidence type="ECO:0000256" key="2">
    <source>
        <dbReference type="ARBA" id="ARBA00022448"/>
    </source>
</evidence>
<evidence type="ECO:0000256" key="3">
    <source>
        <dbReference type="ARBA" id="ARBA00022475"/>
    </source>
</evidence>
<accession>A0ABQ3F078</accession>
<dbReference type="PANTHER" id="PTHR30193:SF41">
    <property type="entry name" value="DIACETYLCHITOBIOSE UPTAKE SYSTEM PERMEASE PROTEIN NGCF"/>
    <property type="match status" value="1"/>
</dbReference>
<feature type="transmembrane region" description="Helical" evidence="7">
    <location>
        <begin position="547"/>
        <end position="571"/>
    </location>
</feature>
<feature type="compositionally biased region" description="Basic and acidic residues" evidence="8">
    <location>
        <begin position="186"/>
        <end position="206"/>
    </location>
</feature>
<feature type="domain" description="ABC transmembrane type-1" evidence="9">
    <location>
        <begin position="466"/>
        <end position="674"/>
    </location>
</feature>
<dbReference type="InterPro" id="IPR035906">
    <property type="entry name" value="MetI-like_sf"/>
</dbReference>
<dbReference type="EMBL" id="BMVP01000004">
    <property type="protein sequence ID" value="GHB57769.1"/>
    <property type="molecule type" value="Genomic_DNA"/>
</dbReference>
<dbReference type="SUPFAM" id="SSF161098">
    <property type="entry name" value="MetI-like"/>
    <property type="match status" value="1"/>
</dbReference>
<reference evidence="11" key="1">
    <citation type="journal article" date="2019" name="Int. J. Syst. Evol. Microbiol.">
        <title>The Global Catalogue of Microorganisms (GCM) 10K type strain sequencing project: providing services to taxonomists for standard genome sequencing and annotation.</title>
        <authorList>
            <consortium name="The Broad Institute Genomics Platform"/>
            <consortium name="The Broad Institute Genome Sequencing Center for Infectious Disease"/>
            <person name="Wu L."/>
            <person name="Ma J."/>
        </authorList>
    </citation>
    <scope>NUCLEOTIDE SEQUENCE [LARGE SCALE GENOMIC DNA]</scope>
    <source>
        <strain evidence="11">JCM 4738</strain>
    </source>
</reference>
<gene>
    <name evidence="10" type="ORF">GCM10010347_29890</name>
</gene>
<dbReference type="Gene3D" id="1.10.3720.10">
    <property type="entry name" value="MetI-like"/>
    <property type="match status" value="1"/>
</dbReference>
<keyword evidence="6 7" id="KW-0472">Membrane</keyword>
<dbReference type="CDD" id="cd06261">
    <property type="entry name" value="TM_PBP2"/>
    <property type="match status" value="1"/>
</dbReference>
<feature type="compositionally biased region" description="Basic and acidic residues" evidence="8">
    <location>
        <begin position="257"/>
        <end position="313"/>
    </location>
</feature>
<dbReference type="InterPro" id="IPR000515">
    <property type="entry name" value="MetI-like"/>
</dbReference>
<keyword evidence="3" id="KW-1003">Cell membrane</keyword>
<feature type="compositionally biased region" description="Basic and acidic residues" evidence="8">
    <location>
        <begin position="99"/>
        <end position="116"/>
    </location>
</feature>
<dbReference type="Proteomes" id="UP000642673">
    <property type="component" value="Unassembled WGS sequence"/>
</dbReference>
<comment type="subcellular location">
    <subcellularLocation>
        <location evidence="1 7">Cell membrane</location>
        <topology evidence="1 7">Multi-pass membrane protein</topology>
    </subcellularLocation>
</comment>
<feature type="transmembrane region" description="Helical" evidence="7">
    <location>
        <begin position="399"/>
        <end position="423"/>
    </location>
</feature>
<dbReference type="Pfam" id="PF00528">
    <property type="entry name" value="BPD_transp_1"/>
    <property type="match status" value="1"/>
</dbReference>
<comment type="caution">
    <text evidence="10">The sequence shown here is derived from an EMBL/GenBank/DDBJ whole genome shotgun (WGS) entry which is preliminary data.</text>
</comment>
<feature type="transmembrane region" description="Helical" evidence="7">
    <location>
        <begin position="500"/>
        <end position="520"/>
    </location>
</feature>
<dbReference type="InterPro" id="IPR051393">
    <property type="entry name" value="ABC_transporter_permease"/>
</dbReference>
<feature type="compositionally biased region" description="Basic and acidic residues" evidence="8">
    <location>
        <begin position="141"/>
        <end position="150"/>
    </location>
</feature>
<keyword evidence="5 7" id="KW-1133">Transmembrane helix</keyword>
<keyword evidence="11" id="KW-1185">Reference proteome</keyword>
<evidence type="ECO:0000256" key="6">
    <source>
        <dbReference type="ARBA" id="ARBA00023136"/>
    </source>
</evidence>
<feature type="region of interest" description="Disordered" evidence="8">
    <location>
        <begin position="351"/>
        <end position="388"/>
    </location>
</feature>
<feature type="compositionally biased region" description="Low complexity" evidence="8">
    <location>
        <begin position="85"/>
        <end position="98"/>
    </location>
</feature>
<evidence type="ECO:0000313" key="10">
    <source>
        <dbReference type="EMBL" id="GHB57769.1"/>
    </source>
</evidence>
<feature type="region of interest" description="Disordered" evidence="8">
    <location>
        <begin position="1"/>
        <end position="313"/>
    </location>
</feature>
<proteinExistence type="inferred from homology"/>
<dbReference type="PANTHER" id="PTHR30193">
    <property type="entry name" value="ABC TRANSPORTER PERMEASE PROTEIN"/>
    <property type="match status" value="1"/>
</dbReference>
<keyword evidence="4 7" id="KW-0812">Transmembrane</keyword>
<feature type="transmembrane region" description="Helical" evidence="7">
    <location>
        <begin position="465"/>
        <end position="488"/>
    </location>
</feature>
<feature type="compositionally biased region" description="Low complexity" evidence="8">
    <location>
        <begin position="219"/>
        <end position="229"/>
    </location>
</feature>
<dbReference type="PROSITE" id="PS50928">
    <property type="entry name" value="ABC_TM1"/>
    <property type="match status" value="1"/>
</dbReference>
<evidence type="ECO:0000256" key="1">
    <source>
        <dbReference type="ARBA" id="ARBA00004651"/>
    </source>
</evidence>
<organism evidence="10 11">
    <name type="scientific">Streptomyces cirratus</name>
    <dbReference type="NCBI Taxonomy" id="68187"/>
    <lineage>
        <taxon>Bacteria</taxon>
        <taxon>Bacillati</taxon>
        <taxon>Actinomycetota</taxon>
        <taxon>Actinomycetes</taxon>
        <taxon>Kitasatosporales</taxon>
        <taxon>Streptomycetaceae</taxon>
        <taxon>Streptomyces</taxon>
    </lineage>
</organism>
<sequence length="684" mass="71465">MPADRHATDTAGQPAAAATAGHIDTPAARPEPPADRREAPADRAADRPETPASRREVPSGPPKGPASRAETPADRGEAPTDRTEPPAGRGEAPAARPEAPADRREVPAARPDDGAADRAGAPKARTADRAAGRAGVLAARTADRAAHPAEDPTNPPESPAYRTEAPADRTEAPADRAEAPAYRAETPADRREVPAARAADRAESPTDRAGNPTDRTEVPAARTADWAADPAEDPTTPLESPAYRAEAPADRTQAPADRAEAPADRAEAPADRREVPAARPDDRAERPAARTEAPADRAEAPAPRPEDSADRVEVRAGRAGIHAVGDGLPARREAAARGASTDFARAGIASAAPQVDAAGQRRGPTTGPSGPTGSPAVPAAAAATGPTARIPRRRGTSAAGLFMAPFFVLFALVTVAPVGYAAWLSLFHDQQSGLGFGGTERVFSGVGNYTKAFTDPLFLASFRHIALYCLLYIPVMVGGALVLALLLDSALARAKRFFQIALYLPHAVPGLISAVIWLYLYTPGLSPVLAALDRAGLSWNFFGRDEALLSVINISAWQWTGYNMIIFFAGLQAIPRETVEAATMDGAGALRTAFQVKVPGIRPTVVLTVLFTCVGAVQLFDAPQLLQLRATGMGESWSPTMYVFSAAFKSHDYGLAAASALLLAVVAGAASYVVTKLGNRWRSA</sequence>
<evidence type="ECO:0000256" key="8">
    <source>
        <dbReference type="SAM" id="MobiDB-lite"/>
    </source>
</evidence>
<evidence type="ECO:0000313" key="11">
    <source>
        <dbReference type="Proteomes" id="UP000642673"/>
    </source>
</evidence>
<feature type="transmembrane region" description="Helical" evidence="7">
    <location>
        <begin position="600"/>
        <end position="620"/>
    </location>
</feature>
<evidence type="ECO:0000256" key="4">
    <source>
        <dbReference type="ARBA" id="ARBA00022692"/>
    </source>
</evidence>
<evidence type="ECO:0000256" key="5">
    <source>
        <dbReference type="ARBA" id="ARBA00022989"/>
    </source>
</evidence>
<feature type="transmembrane region" description="Helical" evidence="7">
    <location>
        <begin position="653"/>
        <end position="674"/>
    </location>
</feature>
<evidence type="ECO:0000259" key="9">
    <source>
        <dbReference type="PROSITE" id="PS50928"/>
    </source>
</evidence>
<evidence type="ECO:0000256" key="7">
    <source>
        <dbReference type="RuleBase" id="RU363032"/>
    </source>
</evidence>
<feature type="compositionally biased region" description="Low complexity" evidence="8">
    <location>
        <begin position="361"/>
        <end position="388"/>
    </location>
</feature>
<keyword evidence="2 7" id="KW-0813">Transport</keyword>
<feature type="compositionally biased region" description="Low complexity" evidence="8">
    <location>
        <begin position="9"/>
        <end position="28"/>
    </location>
</feature>
<name>A0ABQ3F078_9ACTN</name>
<feature type="compositionally biased region" description="Basic and acidic residues" evidence="8">
    <location>
        <begin position="32"/>
        <end position="57"/>
    </location>
</feature>
<protein>
    <recommendedName>
        <fullName evidence="9">ABC transmembrane type-1 domain-containing protein</fullName>
    </recommendedName>
</protein>